<dbReference type="Proteomes" id="UP000218231">
    <property type="component" value="Unassembled WGS sequence"/>
</dbReference>
<evidence type="ECO:0000256" key="8">
    <source>
        <dbReference type="ARBA" id="ARBA00045284"/>
    </source>
</evidence>
<reference evidence="10 11" key="1">
    <citation type="journal article" date="2017" name="Curr. Biol.">
        <title>Genome architecture and evolution of a unichromosomal asexual nematode.</title>
        <authorList>
            <person name="Fradin H."/>
            <person name="Zegar C."/>
            <person name="Gutwein M."/>
            <person name="Lucas J."/>
            <person name="Kovtun M."/>
            <person name="Corcoran D."/>
            <person name="Baugh L.R."/>
            <person name="Kiontke K."/>
            <person name="Gunsalus K."/>
            <person name="Fitch D.H."/>
            <person name="Piano F."/>
        </authorList>
    </citation>
    <scope>NUCLEOTIDE SEQUENCE [LARGE SCALE GENOMIC DNA]</scope>
    <source>
        <strain evidence="10">PF1309</strain>
    </source>
</reference>
<evidence type="ECO:0000256" key="7">
    <source>
        <dbReference type="ARBA" id="ARBA00023136"/>
    </source>
</evidence>
<keyword evidence="11" id="KW-1185">Reference proteome</keyword>
<keyword evidence="5" id="KW-0496">Mitochondrion</keyword>
<dbReference type="PANTHER" id="PTHR45782:SF4">
    <property type="entry name" value="MITOCHONDRIAL RIBOSOME-ASSOCIATED GTPASE 1"/>
    <property type="match status" value="1"/>
</dbReference>
<dbReference type="GO" id="GO:0032543">
    <property type="term" value="P:mitochondrial translation"/>
    <property type="evidence" value="ECO:0007669"/>
    <property type="project" value="TreeGrafter"/>
</dbReference>
<sequence>MFSRRNLSLKICRIGSRFCTTNLQCSSSEAVQGKATTSYTPPVLRPDFTIPTKLDYRQWFPMHMRVQMMKMEGKLRAMDLIIEVHDARIPITGRNDNFQKSLYSIRPHILVLNKMDLIPLKKYKQQVEDFHYERGIKKIIWTDCKARTKNAMDDLKAAMLEVLTTEPRYNREQKAEYQVMVVGIPNVGKSSLVNALRFSALGIQKKAVAVGARPGMTVRVQNKVRIMDIPPVYMTDTPGVLTPTYRNIHEAMKLALCDLILQTQTNIYYLADYLLYWLNKTRNYSYVKLLNLPDGPSDDIALALKKACIANDWRISARLPGGQVEDRWDIDGAAERFVQLYREGNFHDACLDKDILKQWSM</sequence>
<name>A0A2A2KWT7_9BILA</name>
<dbReference type="OrthoDB" id="269151at2759"/>
<dbReference type="FunFam" id="3.40.50.300:FF:000876">
    <property type="entry name" value="Mitochondrial GTPase 1"/>
    <property type="match status" value="1"/>
</dbReference>
<dbReference type="Pfam" id="PF01926">
    <property type="entry name" value="MMR_HSR1"/>
    <property type="match status" value="1"/>
</dbReference>
<evidence type="ECO:0000256" key="2">
    <source>
        <dbReference type="ARBA" id="ARBA00022741"/>
    </source>
</evidence>
<protein>
    <recommendedName>
        <fullName evidence="9">CP-type G domain-containing protein</fullName>
    </recommendedName>
</protein>
<keyword evidence="7" id="KW-0472">Membrane</keyword>
<feature type="domain" description="CP-type G" evidence="9">
    <location>
        <begin position="64"/>
        <end position="243"/>
    </location>
</feature>
<dbReference type="PANTHER" id="PTHR45782">
    <property type="entry name" value="MITOCHONDRIAL RIBOSOME-ASSOCIATED GTPASE 1"/>
    <property type="match status" value="1"/>
</dbReference>
<dbReference type="InterPro" id="IPR030378">
    <property type="entry name" value="G_CP_dom"/>
</dbReference>
<dbReference type="InterPro" id="IPR006073">
    <property type="entry name" value="GTP-bd"/>
</dbReference>
<evidence type="ECO:0000256" key="1">
    <source>
        <dbReference type="ARBA" id="ARBA00004443"/>
    </source>
</evidence>
<gene>
    <name evidence="10" type="ORF">WR25_09541</name>
</gene>
<dbReference type="GO" id="GO:0005525">
    <property type="term" value="F:GTP binding"/>
    <property type="evidence" value="ECO:0007669"/>
    <property type="project" value="UniProtKB-KW"/>
</dbReference>
<evidence type="ECO:0000256" key="3">
    <source>
        <dbReference type="ARBA" id="ARBA00022792"/>
    </source>
</evidence>
<dbReference type="EMBL" id="LIAE01007551">
    <property type="protein sequence ID" value="PAV78466.1"/>
    <property type="molecule type" value="Genomic_DNA"/>
</dbReference>
<evidence type="ECO:0000256" key="4">
    <source>
        <dbReference type="ARBA" id="ARBA00022946"/>
    </source>
</evidence>
<evidence type="ECO:0000256" key="5">
    <source>
        <dbReference type="ARBA" id="ARBA00023128"/>
    </source>
</evidence>
<evidence type="ECO:0000313" key="11">
    <source>
        <dbReference type="Proteomes" id="UP000218231"/>
    </source>
</evidence>
<keyword evidence="4" id="KW-0809">Transit peptide</keyword>
<dbReference type="SUPFAM" id="SSF52540">
    <property type="entry name" value="P-loop containing nucleoside triphosphate hydrolases"/>
    <property type="match status" value="1"/>
</dbReference>
<dbReference type="GO" id="GO:0005743">
    <property type="term" value="C:mitochondrial inner membrane"/>
    <property type="evidence" value="ECO:0007669"/>
    <property type="project" value="UniProtKB-SubCell"/>
</dbReference>
<comment type="subcellular location">
    <subcellularLocation>
        <location evidence="1">Mitochondrion inner membrane</location>
        <topology evidence="1">Peripheral membrane protein</topology>
        <orientation evidence="1">Matrix side</orientation>
    </subcellularLocation>
</comment>
<dbReference type="AlphaFoldDB" id="A0A2A2KWT7"/>
<keyword evidence="6" id="KW-0342">GTP-binding</keyword>
<dbReference type="PROSITE" id="PS51721">
    <property type="entry name" value="G_CP"/>
    <property type="match status" value="1"/>
</dbReference>
<keyword evidence="3" id="KW-0999">Mitochondrion inner membrane</keyword>
<proteinExistence type="predicted"/>
<evidence type="ECO:0000313" key="10">
    <source>
        <dbReference type="EMBL" id="PAV78466.1"/>
    </source>
</evidence>
<dbReference type="GO" id="GO:0003924">
    <property type="term" value="F:GTPase activity"/>
    <property type="evidence" value="ECO:0007669"/>
    <property type="project" value="TreeGrafter"/>
</dbReference>
<accession>A0A2A2KWT7</accession>
<organism evidence="10 11">
    <name type="scientific">Diploscapter pachys</name>
    <dbReference type="NCBI Taxonomy" id="2018661"/>
    <lineage>
        <taxon>Eukaryota</taxon>
        <taxon>Metazoa</taxon>
        <taxon>Ecdysozoa</taxon>
        <taxon>Nematoda</taxon>
        <taxon>Chromadorea</taxon>
        <taxon>Rhabditida</taxon>
        <taxon>Rhabditina</taxon>
        <taxon>Rhabditomorpha</taxon>
        <taxon>Rhabditoidea</taxon>
        <taxon>Rhabditidae</taxon>
        <taxon>Diploscapter</taxon>
    </lineage>
</organism>
<comment type="function">
    <text evidence="8">Plays a role in the regulation of the mitochondrial ribosome assembly and of translational activity. Displays mitochondrial GTPase activity.</text>
</comment>
<dbReference type="FunFam" id="1.10.1580.10:FF:000004">
    <property type="entry name" value="Mitochondrial GTPase 1"/>
    <property type="match status" value="1"/>
</dbReference>
<dbReference type="Gene3D" id="3.40.50.300">
    <property type="entry name" value="P-loop containing nucleotide triphosphate hydrolases"/>
    <property type="match status" value="1"/>
</dbReference>
<dbReference type="InterPro" id="IPR023179">
    <property type="entry name" value="GTP-bd_ortho_bundle_sf"/>
</dbReference>
<dbReference type="InterPro" id="IPR027417">
    <property type="entry name" value="P-loop_NTPase"/>
</dbReference>
<comment type="caution">
    <text evidence="10">The sequence shown here is derived from an EMBL/GenBank/DDBJ whole genome shotgun (WGS) entry which is preliminary data.</text>
</comment>
<dbReference type="Gene3D" id="1.10.1580.10">
    <property type="match status" value="1"/>
</dbReference>
<keyword evidence="2" id="KW-0547">Nucleotide-binding</keyword>
<dbReference type="CDD" id="cd01856">
    <property type="entry name" value="YlqF"/>
    <property type="match status" value="1"/>
</dbReference>
<evidence type="ECO:0000256" key="6">
    <source>
        <dbReference type="ARBA" id="ARBA00023134"/>
    </source>
</evidence>
<evidence type="ECO:0000259" key="9">
    <source>
        <dbReference type="PROSITE" id="PS51721"/>
    </source>
</evidence>